<evidence type="ECO:0000256" key="1">
    <source>
        <dbReference type="ARBA" id="ARBA00001971"/>
    </source>
</evidence>
<evidence type="ECO:0000256" key="10">
    <source>
        <dbReference type="SAM" id="Phobius"/>
    </source>
</evidence>
<keyword evidence="12" id="KW-1185">Reference proteome</keyword>
<evidence type="ECO:0000256" key="9">
    <source>
        <dbReference type="PIRSR" id="PIRSR602401-1"/>
    </source>
</evidence>
<dbReference type="InterPro" id="IPR050121">
    <property type="entry name" value="Cytochrome_P450_monoxygenase"/>
</dbReference>
<evidence type="ECO:0000256" key="6">
    <source>
        <dbReference type="ARBA" id="ARBA00023002"/>
    </source>
</evidence>
<keyword evidence="10" id="KW-0472">Membrane</keyword>
<evidence type="ECO:0000256" key="4">
    <source>
        <dbReference type="ARBA" id="ARBA00022617"/>
    </source>
</evidence>
<dbReference type="AlphaFoldDB" id="A0A067M185"/>
<protein>
    <recommendedName>
        <fullName evidence="13">Cytochrome P450</fullName>
    </recommendedName>
</protein>
<keyword evidence="10" id="KW-1133">Transmembrane helix</keyword>
<keyword evidence="10" id="KW-0812">Transmembrane</keyword>
<dbReference type="EMBL" id="KL198090">
    <property type="protein sequence ID" value="KDQ08460.1"/>
    <property type="molecule type" value="Genomic_DNA"/>
</dbReference>
<accession>A0A067M185</accession>
<comment type="similarity">
    <text evidence="3">Belongs to the cytochrome P450 family.</text>
</comment>
<keyword evidence="4 9" id="KW-0349">Heme</keyword>
<feature type="binding site" description="axial binding residue" evidence="9">
    <location>
        <position position="466"/>
    </location>
    <ligand>
        <name>heme</name>
        <dbReference type="ChEBI" id="CHEBI:30413"/>
    </ligand>
    <ligandPart>
        <name>Fe</name>
        <dbReference type="ChEBI" id="CHEBI:18248"/>
    </ligandPart>
</feature>
<comment type="pathway">
    <text evidence="2">Secondary metabolite biosynthesis.</text>
</comment>
<proteinExistence type="inferred from homology"/>
<keyword evidence="7 9" id="KW-0408">Iron</keyword>
<reference evidence="12" key="1">
    <citation type="journal article" date="2014" name="Proc. Natl. Acad. Sci. U.S.A.">
        <title>Extensive sampling of basidiomycete genomes demonstrates inadequacy of the white-rot/brown-rot paradigm for wood decay fungi.</title>
        <authorList>
            <person name="Riley R."/>
            <person name="Salamov A.A."/>
            <person name="Brown D.W."/>
            <person name="Nagy L.G."/>
            <person name="Floudas D."/>
            <person name="Held B.W."/>
            <person name="Levasseur A."/>
            <person name="Lombard V."/>
            <person name="Morin E."/>
            <person name="Otillar R."/>
            <person name="Lindquist E.A."/>
            <person name="Sun H."/>
            <person name="LaButti K.M."/>
            <person name="Schmutz J."/>
            <person name="Jabbour D."/>
            <person name="Luo H."/>
            <person name="Baker S.E."/>
            <person name="Pisabarro A.G."/>
            <person name="Walton J.D."/>
            <person name="Blanchette R.A."/>
            <person name="Henrissat B."/>
            <person name="Martin F."/>
            <person name="Cullen D."/>
            <person name="Hibbett D.S."/>
            <person name="Grigoriev I.V."/>
        </authorList>
    </citation>
    <scope>NUCLEOTIDE SEQUENCE [LARGE SCALE GENOMIC DNA]</scope>
    <source>
        <strain evidence="12">FD-172 SS1</strain>
    </source>
</reference>
<dbReference type="GO" id="GO:0005506">
    <property type="term" value="F:iron ion binding"/>
    <property type="evidence" value="ECO:0007669"/>
    <property type="project" value="InterPro"/>
</dbReference>
<dbReference type="PRINTS" id="PR00463">
    <property type="entry name" value="EP450I"/>
</dbReference>
<dbReference type="InterPro" id="IPR036396">
    <property type="entry name" value="Cyt_P450_sf"/>
</dbReference>
<dbReference type="OrthoDB" id="1470350at2759"/>
<sequence>MHQIFSVQSIFTAFFVFLSYRLLGLLLNRLTTDTRHVPKPPGGNWLWGHELEPMSKPCGEVYAAWLEKLGPVVRMRGFIGHGDILVIADPGIVSHIFTKNAYMYPKSLVFRPLLERIVGKSLVWAEGEDHKKMRALLNPVFTAEQTRLMYESVKVCTDDMVLAFTSHINSHGGDTVVQIRDWTNRATLDIIGRVAFGHDFGCGETVEAKRITNSMAEMVALGMTRMGKIAPIILRNFPILASLPLPSIQSQGEIKLTVRAIAEHLFAKTSNNSESIEGKDLLSTLIRANINEHRGFSKDELLDHICTFVVGGYEMASATLSYTLLALAQNPGIQDKLRKEILEFGADPTYDNLSSRLPYLDAVTKEGLRMYPANAHAERVSLKDDALPLRKPLVTSTGKVLTSLRIKKGQLISVPSIAINRNNAVWGDGSTFRPERWLIPGQLPDPSESTQGWSQIFTFLEGPRMCIGYRLAILEFKVILSSLIKTFVFHDTGADVEFVWSTTLQTRIVGKEESSLPLRVTLTDP</sequence>
<dbReference type="PANTHER" id="PTHR24305">
    <property type="entry name" value="CYTOCHROME P450"/>
    <property type="match status" value="1"/>
</dbReference>
<dbReference type="HOGENOM" id="CLU_001570_5_11_1"/>
<evidence type="ECO:0000313" key="11">
    <source>
        <dbReference type="EMBL" id="KDQ08460.1"/>
    </source>
</evidence>
<evidence type="ECO:0008006" key="13">
    <source>
        <dbReference type="Google" id="ProtNLM"/>
    </source>
</evidence>
<dbReference type="InParanoid" id="A0A067M185"/>
<evidence type="ECO:0000256" key="2">
    <source>
        <dbReference type="ARBA" id="ARBA00005179"/>
    </source>
</evidence>
<evidence type="ECO:0000256" key="8">
    <source>
        <dbReference type="ARBA" id="ARBA00023033"/>
    </source>
</evidence>
<dbReference type="GO" id="GO:0020037">
    <property type="term" value="F:heme binding"/>
    <property type="evidence" value="ECO:0007669"/>
    <property type="project" value="InterPro"/>
</dbReference>
<keyword evidence="5 9" id="KW-0479">Metal-binding</keyword>
<organism evidence="11 12">
    <name type="scientific">Botryobasidium botryosum (strain FD-172 SS1)</name>
    <dbReference type="NCBI Taxonomy" id="930990"/>
    <lineage>
        <taxon>Eukaryota</taxon>
        <taxon>Fungi</taxon>
        <taxon>Dikarya</taxon>
        <taxon>Basidiomycota</taxon>
        <taxon>Agaricomycotina</taxon>
        <taxon>Agaricomycetes</taxon>
        <taxon>Cantharellales</taxon>
        <taxon>Botryobasidiaceae</taxon>
        <taxon>Botryobasidium</taxon>
    </lineage>
</organism>
<evidence type="ECO:0000313" key="12">
    <source>
        <dbReference type="Proteomes" id="UP000027195"/>
    </source>
</evidence>
<dbReference type="InterPro" id="IPR001128">
    <property type="entry name" value="Cyt_P450"/>
</dbReference>
<keyword evidence="8" id="KW-0503">Monooxygenase</keyword>
<dbReference type="SUPFAM" id="SSF48264">
    <property type="entry name" value="Cytochrome P450"/>
    <property type="match status" value="1"/>
</dbReference>
<keyword evidence="6" id="KW-0560">Oxidoreductase</keyword>
<comment type="cofactor">
    <cofactor evidence="1 9">
        <name>heme</name>
        <dbReference type="ChEBI" id="CHEBI:30413"/>
    </cofactor>
</comment>
<dbReference type="InterPro" id="IPR002401">
    <property type="entry name" value="Cyt_P450_E_grp-I"/>
</dbReference>
<dbReference type="PANTHER" id="PTHR24305:SF166">
    <property type="entry name" value="CYTOCHROME P450 12A4, MITOCHONDRIAL-RELATED"/>
    <property type="match status" value="1"/>
</dbReference>
<evidence type="ECO:0000256" key="5">
    <source>
        <dbReference type="ARBA" id="ARBA00022723"/>
    </source>
</evidence>
<evidence type="ECO:0000256" key="7">
    <source>
        <dbReference type="ARBA" id="ARBA00023004"/>
    </source>
</evidence>
<dbReference type="PRINTS" id="PR00385">
    <property type="entry name" value="P450"/>
</dbReference>
<dbReference type="Proteomes" id="UP000027195">
    <property type="component" value="Unassembled WGS sequence"/>
</dbReference>
<gene>
    <name evidence="11" type="ORF">BOTBODRAFT_37899</name>
</gene>
<dbReference type="Pfam" id="PF00067">
    <property type="entry name" value="p450"/>
    <property type="match status" value="1"/>
</dbReference>
<dbReference type="GO" id="GO:0004497">
    <property type="term" value="F:monooxygenase activity"/>
    <property type="evidence" value="ECO:0007669"/>
    <property type="project" value="UniProtKB-KW"/>
</dbReference>
<dbReference type="GO" id="GO:0016705">
    <property type="term" value="F:oxidoreductase activity, acting on paired donors, with incorporation or reduction of molecular oxygen"/>
    <property type="evidence" value="ECO:0007669"/>
    <property type="project" value="InterPro"/>
</dbReference>
<feature type="transmembrane region" description="Helical" evidence="10">
    <location>
        <begin position="6"/>
        <end position="27"/>
    </location>
</feature>
<evidence type="ECO:0000256" key="3">
    <source>
        <dbReference type="ARBA" id="ARBA00010617"/>
    </source>
</evidence>
<name>A0A067M185_BOTB1</name>
<dbReference type="Gene3D" id="1.10.630.10">
    <property type="entry name" value="Cytochrome P450"/>
    <property type="match status" value="1"/>
</dbReference>
<dbReference type="STRING" id="930990.A0A067M185"/>